<name>A0AAU2H7N1_9ACTN</name>
<accession>A0AAU2H7N1</accession>
<dbReference type="AlphaFoldDB" id="A0AAU2H7N1"/>
<protein>
    <recommendedName>
        <fullName evidence="2">Cupin domain-containing protein</fullName>
    </recommendedName>
</protein>
<reference evidence="1" key="1">
    <citation type="submission" date="2022-10" db="EMBL/GenBank/DDBJ databases">
        <title>The complete genomes of actinobacterial strains from the NBC collection.</title>
        <authorList>
            <person name="Joergensen T.S."/>
            <person name="Alvarez Arevalo M."/>
            <person name="Sterndorff E.B."/>
            <person name="Faurdal D."/>
            <person name="Vuksanovic O."/>
            <person name="Mourched A.-S."/>
            <person name="Charusanti P."/>
            <person name="Shaw S."/>
            <person name="Blin K."/>
            <person name="Weber T."/>
        </authorList>
    </citation>
    <scope>NUCLEOTIDE SEQUENCE</scope>
    <source>
        <strain evidence="1">NBC_00060</strain>
    </source>
</reference>
<sequence length="133" mass="14531">MIINASRRTTAVHTDGRETIRIRCLARRGMLHSECEAVDRVSLAPHAHYDLVGRADAETAWYVLRGPLTARWTGAPPTGAELGDDDLLLARAAQDVILRAGPEGAELLCLTVTPTAVTRHLPPRTPDMTKDRT</sequence>
<organism evidence="1">
    <name type="scientific">Streptomyces sp. NBC_00060</name>
    <dbReference type="NCBI Taxonomy" id="2975636"/>
    <lineage>
        <taxon>Bacteria</taxon>
        <taxon>Bacillati</taxon>
        <taxon>Actinomycetota</taxon>
        <taxon>Actinomycetes</taxon>
        <taxon>Kitasatosporales</taxon>
        <taxon>Streptomycetaceae</taxon>
        <taxon>Streptomyces</taxon>
    </lineage>
</organism>
<gene>
    <name evidence="1" type="ORF">OHV25_34765</name>
</gene>
<evidence type="ECO:0000313" key="1">
    <source>
        <dbReference type="EMBL" id="WTU44380.1"/>
    </source>
</evidence>
<proteinExistence type="predicted"/>
<evidence type="ECO:0008006" key="2">
    <source>
        <dbReference type="Google" id="ProtNLM"/>
    </source>
</evidence>
<dbReference type="EMBL" id="CP108253">
    <property type="protein sequence ID" value="WTU44380.1"/>
    <property type="molecule type" value="Genomic_DNA"/>
</dbReference>